<feature type="region of interest" description="Disordered" evidence="1">
    <location>
        <begin position="58"/>
        <end position="143"/>
    </location>
</feature>
<evidence type="ECO:0000259" key="2">
    <source>
        <dbReference type="PROSITE" id="PS50010"/>
    </source>
</evidence>
<keyword evidence="4" id="KW-1185">Reference proteome</keyword>
<dbReference type="PANTHER" id="PTHR22834:SF20">
    <property type="entry name" value="SH3 DOMAIN-CONTAINING PROTEIN"/>
    <property type="match status" value="1"/>
</dbReference>
<dbReference type="Pfam" id="PF00621">
    <property type="entry name" value="RhoGEF"/>
    <property type="match status" value="1"/>
</dbReference>
<dbReference type="PANTHER" id="PTHR22834">
    <property type="entry name" value="NUCLEAR FUSION PROTEIN FUS2"/>
    <property type="match status" value="1"/>
</dbReference>
<feature type="compositionally biased region" description="Polar residues" evidence="1">
    <location>
        <begin position="127"/>
        <end position="143"/>
    </location>
</feature>
<dbReference type="SMART" id="SM00325">
    <property type="entry name" value="RhoGEF"/>
    <property type="match status" value="1"/>
</dbReference>
<dbReference type="PROSITE" id="PS50010">
    <property type="entry name" value="DH_2"/>
    <property type="match status" value="1"/>
</dbReference>
<dbReference type="STRING" id="27349.A0A0L6V526"/>
<dbReference type="SUPFAM" id="SSF48065">
    <property type="entry name" value="DBL homology domain (DH-domain)"/>
    <property type="match status" value="1"/>
</dbReference>
<feature type="domain" description="DH" evidence="2">
    <location>
        <begin position="142"/>
        <end position="380"/>
    </location>
</feature>
<accession>A0A0L6V526</accession>
<dbReference type="GO" id="GO:0031991">
    <property type="term" value="P:regulation of actomyosin contractile ring contraction"/>
    <property type="evidence" value="ECO:0007669"/>
    <property type="project" value="TreeGrafter"/>
</dbReference>
<dbReference type="OrthoDB" id="10256089at2759"/>
<dbReference type="InterPro" id="IPR000219">
    <property type="entry name" value="DH_dom"/>
</dbReference>
<dbReference type="GO" id="GO:0005085">
    <property type="term" value="F:guanyl-nucleotide exchange factor activity"/>
    <property type="evidence" value="ECO:0007669"/>
    <property type="project" value="InterPro"/>
</dbReference>
<dbReference type="Proteomes" id="UP000037035">
    <property type="component" value="Unassembled WGS sequence"/>
</dbReference>
<dbReference type="InterPro" id="IPR035899">
    <property type="entry name" value="DBL_dom_sf"/>
</dbReference>
<sequence length="596" mass="66641">MTGWSQVTEVDFKRGSSAVSNNPTDRKIKIKKSKNQEMGFNQESILWVDRIQANCNSNNIQRSNSSSASSSTSFHSSQSQLIQLQPTASTSSLYSTPSTTTSESISPFPSSLSSSTAPTTNTNRTSQPPNQEQSPTLQKSTNRTRAIEELVKTEATYASDLTIICDVYLYRSSGPPPAQPPLSTTDRQIIFSNIQQLSLLAQSLADALLIAHNHNNIGSCFIQYVSSYLSPHQFMIKKKYLETDLLSPYKINKLPKIEKLFSVYCSKYAPSNKRLEDFMRLIQRKQKKINKSHHQNNTNKLLDQEHIGLKYLNECKKLCQGRTNAWDLPSLLIKPVQRCLKYSLLLDQIIKYTEADDPDLSSLIQARDGMVAVADGINEVRISTSIYYMTKRRHEVVGEMIGRPAPLGTRYTVRLGPRQSGGWPSPPKLSSLIGQVRASFKALDELPGQLISSQDSIVTWILAADRLVDAFKHVFSLKTHHRSPTPAGMHLADLESYQYLVLQVVVVVISQPTFKRERIKGEIIPRIKELKLLYNKPMMLIEKYERRTQLVVVPVGLPSRPSASTTNTDSSTSTPVSPTFQPHHPESCLNGAGSES</sequence>
<evidence type="ECO:0000313" key="4">
    <source>
        <dbReference type="Proteomes" id="UP000037035"/>
    </source>
</evidence>
<dbReference type="InterPro" id="IPR051492">
    <property type="entry name" value="Dynamin-Rho_GEF"/>
</dbReference>
<proteinExistence type="predicted"/>
<reference evidence="3 4" key="1">
    <citation type="submission" date="2015-08" db="EMBL/GenBank/DDBJ databases">
        <title>Next Generation Sequencing and Analysis of the Genome of Puccinia sorghi L Schw, the Causal Agent of Maize Common Rust.</title>
        <authorList>
            <person name="Rochi L."/>
            <person name="Burguener G."/>
            <person name="Darino M."/>
            <person name="Turjanski A."/>
            <person name="Kreff E."/>
            <person name="Dieguez M.J."/>
            <person name="Sacco F."/>
        </authorList>
    </citation>
    <scope>NUCLEOTIDE SEQUENCE [LARGE SCALE GENOMIC DNA]</scope>
    <source>
        <strain evidence="3 4">RO10H11247</strain>
    </source>
</reference>
<comment type="caution">
    <text evidence="3">The sequence shown here is derived from an EMBL/GenBank/DDBJ whole genome shotgun (WGS) entry which is preliminary data.</text>
</comment>
<evidence type="ECO:0000256" key="1">
    <source>
        <dbReference type="SAM" id="MobiDB-lite"/>
    </source>
</evidence>
<feature type="compositionally biased region" description="Low complexity" evidence="1">
    <location>
        <begin position="561"/>
        <end position="579"/>
    </location>
</feature>
<dbReference type="Gene3D" id="1.20.900.10">
    <property type="entry name" value="Dbl homology (DH) domain"/>
    <property type="match status" value="1"/>
</dbReference>
<dbReference type="AlphaFoldDB" id="A0A0L6V526"/>
<dbReference type="GO" id="GO:0032955">
    <property type="term" value="P:regulation of division septum assembly"/>
    <property type="evidence" value="ECO:0007669"/>
    <property type="project" value="TreeGrafter"/>
</dbReference>
<protein>
    <recommendedName>
        <fullName evidence="2">DH domain-containing protein</fullName>
    </recommendedName>
</protein>
<feature type="compositionally biased region" description="Low complexity" evidence="1">
    <location>
        <begin position="58"/>
        <end position="126"/>
    </location>
</feature>
<dbReference type="GO" id="GO:0005737">
    <property type="term" value="C:cytoplasm"/>
    <property type="evidence" value="ECO:0007669"/>
    <property type="project" value="TreeGrafter"/>
</dbReference>
<name>A0A0L6V526_9BASI</name>
<dbReference type="CDD" id="cd00160">
    <property type="entry name" value="RhoGEF"/>
    <property type="match status" value="1"/>
</dbReference>
<dbReference type="VEuPathDB" id="FungiDB:VP01_255g5"/>
<dbReference type="EMBL" id="LAVV01007457">
    <property type="protein sequence ID" value="KNZ55866.1"/>
    <property type="molecule type" value="Genomic_DNA"/>
</dbReference>
<feature type="region of interest" description="Disordered" evidence="1">
    <location>
        <begin position="557"/>
        <end position="596"/>
    </location>
</feature>
<organism evidence="3 4">
    <name type="scientific">Puccinia sorghi</name>
    <dbReference type="NCBI Taxonomy" id="27349"/>
    <lineage>
        <taxon>Eukaryota</taxon>
        <taxon>Fungi</taxon>
        <taxon>Dikarya</taxon>
        <taxon>Basidiomycota</taxon>
        <taxon>Pucciniomycotina</taxon>
        <taxon>Pucciniomycetes</taxon>
        <taxon>Pucciniales</taxon>
        <taxon>Pucciniaceae</taxon>
        <taxon>Puccinia</taxon>
    </lineage>
</organism>
<gene>
    <name evidence="3" type="ORF">VP01_255g5</name>
</gene>
<evidence type="ECO:0000313" key="3">
    <source>
        <dbReference type="EMBL" id="KNZ55866.1"/>
    </source>
</evidence>